<evidence type="ECO:0008006" key="4">
    <source>
        <dbReference type="Google" id="ProtNLM"/>
    </source>
</evidence>
<keyword evidence="3" id="KW-1185">Reference proteome</keyword>
<name>A0ABQ7GQC8_DUNSA</name>
<sequence length="87" mass="9929">MSNCLPCCCPSRNFLALAGPGYYPELALTSIKRHRVALYESLTLAIILPNFQPQTCIRTLRILHPSRKDKKQDLAISPRLTRHRPKD</sequence>
<dbReference type="EMBL" id="MU069642">
    <property type="protein sequence ID" value="KAF5836814.1"/>
    <property type="molecule type" value="Genomic_DNA"/>
</dbReference>
<organism evidence="2 3">
    <name type="scientific">Dunaliella salina</name>
    <name type="common">Green alga</name>
    <name type="synonym">Protococcus salinus</name>
    <dbReference type="NCBI Taxonomy" id="3046"/>
    <lineage>
        <taxon>Eukaryota</taxon>
        <taxon>Viridiplantae</taxon>
        <taxon>Chlorophyta</taxon>
        <taxon>core chlorophytes</taxon>
        <taxon>Chlorophyceae</taxon>
        <taxon>CS clade</taxon>
        <taxon>Chlamydomonadales</taxon>
        <taxon>Dunaliellaceae</taxon>
        <taxon>Dunaliella</taxon>
    </lineage>
</organism>
<comment type="caution">
    <text evidence="2">The sequence shown here is derived from an EMBL/GenBank/DDBJ whole genome shotgun (WGS) entry which is preliminary data.</text>
</comment>
<dbReference type="Proteomes" id="UP000815325">
    <property type="component" value="Unassembled WGS sequence"/>
</dbReference>
<gene>
    <name evidence="2" type="ORF">DUNSADRAFT_5393</name>
</gene>
<protein>
    <recommendedName>
        <fullName evidence="4">Encoded protein</fullName>
    </recommendedName>
</protein>
<evidence type="ECO:0000313" key="2">
    <source>
        <dbReference type="EMBL" id="KAF5836814.1"/>
    </source>
</evidence>
<feature type="region of interest" description="Disordered" evidence="1">
    <location>
        <begin position="68"/>
        <end position="87"/>
    </location>
</feature>
<evidence type="ECO:0000256" key="1">
    <source>
        <dbReference type="SAM" id="MobiDB-lite"/>
    </source>
</evidence>
<accession>A0ABQ7GQC8</accession>
<reference evidence="2" key="1">
    <citation type="submission" date="2017-08" db="EMBL/GenBank/DDBJ databases">
        <authorList>
            <person name="Polle J.E."/>
            <person name="Barry K."/>
            <person name="Cushman J."/>
            <person name="Schmutz J."/>
            <person name="Tran D."/>
            <person name="Hathwaick L.T."/>
            <person name="Yim W.C."/>
            <person name="Jenkins J."/>
            <person name="Mckie-Krisberg Z.M."/>
            <person name="Prochnik S."/>
            <person name="Lindquist E."/>
            <person name="Dockter R.B."/>
            <person name="Adam C."/>
            <person name="Molina H."/>
            <person name="Bunkerborg J."/>
            <person name="Jin E."/>
            <person name="Buchheim M."/>
            <person name="Magnuson J."/>
        </authorList>
    </citation>
    <scope>NUCLEOTIDE SEQUENCE</scope>
    <source>
        <strain evidence="2">CCAP 19/18</strain>
    </source>
</reference>
<proteinExistence type="predicted"/>
<evidence type="ECO:0000313" key="3">
    <source>
        <dbReference type="Proteomes" id="UP000815325"/>
    </source>
</evidence>